<accession>D6ZDZ9</accession>
<gene>
    <name evidence="2" type="ordered locus">Srot_0800</name>
</gene>
<dbReference type="KEGG" id="srt:Srot_0800"/>
<reference evidence="2 3" key="1">
    <citation type="journal article" date="2010" name="Stand. Genomic Sci.">
        <title>Complete genome sequence of Segniliparus rotundus type strain (CDC 1076).</title>
        <authorList>
            <person name="Sikorski J."/>
            <person name="Lapidus A."/>
            <person name="Copeland A."/>
            <person name="Misra M."/>
            <person name="Glavina Del Rio T."/>
            <person name="Nolan M."/>
            <person name="Lucas S."/>
            <person name="Chen F."/>
            <person name="Tice H."/>
            <person name="Cheng J.F."/>
            <person name="Jando M."/>
            <person name="Schneider S."/>
            <person name="Bruce D."/>
            <person name="Goodwin L."/>
            <person name="Pitluck S."/>
            <person name="Liolios K."/>
            <person name="Mikhailova N."/>
            <person name="Pati A."/>
            <person name="Ivanova N."/>
            <person name="Mavromatis K."/>
            <person name="Chen A."/>
            <person name="Palaniappan K."/>
            <person name="Chertkov O."/>
            <person name="Land M."/>
            <person name="Hauser L."/>
            <person name="Chang Y.J."/>
            <person name="Jeffries C.D."/>
            <person name="Brettin T."/>
            <person name="Detter J.C."/>
            <person name="Han C."/>
            <person name="Rohde M."/>
            <person name="Goker M."/>
            <person name="Bristow J."/>
            <person name="Eisen J.A."/>
            <person name="Markowitz V."/>
            <person name="Hugenholtz P."/>
            <person name="Kyrpides N.C."/>
            <person name="Klenk H.P."/>
        </authorList>
    </citation>
    <scope>NUCLEOTIDE SEQUENCE [LARGE SCALE GENOMIC DNA]</scope>
    <source>
        <strain evidence="3">ATCC BAA-972 / CDC 1076 / CIP 108378 / DSM 44985 / JCM 13578</strain>
    </source>
</reference>
<name>D6ZDZ9_SEGRD</name>
<dbReference type="OrthoDB" id="4776181at2"/>
<dbReference type="AlphaFoldDB" id="D6ZDZ9"/>
<evidence type="ECO:0000313" key="2">
    <source>
        <dbReference type="EMBL" id="ADG97279.1"/>
    </source>
</evidence>
<organism evidence="2 3">
    <name type="scientific">Segniliparus rotundus (strain ATCC BAA-972 / CDC 1076 / CIP 108378 / DSM 44985 / JCM 13578)</name>
    <dbReference type="NCBI Taxonomy" id="640132"/>
    <lineage>
        <taxon>Bacteria</taxon>
        <taxon>Bacillati</taxon>
        <taxon>Actinomycetota</taxon>
        <taxon>Actinomycetes</taxon>
        <taxon>Mycobacteriales</taxon>
        <taxon>Segniliparaceae</taxon>
        <taxon>Segniliparus</taxon>
    </lineage>
</organism>
<evidence type="ECO:0000313" key="3">
    <source>
        <dbReference type="Proteomes" id="UP000002247"/>
    </source>
</evidence>
<dbReference type="RefSeq" id="WP_013137735.1">
    <property type="nucleotide sequence ID" value="NC_014168.1"/>
</dbReference>
<dbReference type="Proteomes" id="UP000002247">
    <property type="component" value="Chromosome"/>
</dbReference>
<keyword evidence="3" id="KW-1185">Reference proteome</keyword>
<feature type="compositionally biased region" description="Basic and acidic residues" evidence="1">
    <location>
        <begin position="115"/>
        <end position="128"/>
    </location>
</feature>
<sequence length="588" mass="63610">MTAEPEGGGTVFGRDAELRQENWSLGAKPPRSGGEPGGGLDESGLPVIPAPAQRPFGLRNLVQPPRHDANPGQPLPRRHAFAEEEAAPATSSAVSAQPDAQPVPRPVQGQPVETGAEHRATAGKDSFEQHQNAWSQRDAHVQARAEQERPVDFGGAQDSSAVTSVQSGAAVLDHHAETDGGATEAQAATDFAVPDEVVNVDVRESGDTATMGAAGAVTGQAMKLANADDEYRSPGARGYHGGDGFFGDRREEGLPGDHKSVLARWALWLREQPDLFPSRRLAANGEPKYLLARHIDSEGLDRTYVYSNLGPGVIAKRLPVRAWPGWEHAADPGVHTAALGNEDLVFGAKRHFEQQRDLFAAHGLAYSLAGMAVTYRAEEFPRRAIQDCNNHLTGSQAVEAPFLVEAAGPLVEPEGGSAHPLQYFARDLHNRITELLAGPWAEEARTRALTWVSEIVDGSGAQNWDGFTRVQKEIANQRRVSWEAYGAACADGEQLAATAWRNLAQARALPEPQRNPAIFRGFLAFHRALIGLSALERWGQAQVSHDPGFACDLAYLALRAREEEGDRELPARMIAQLPDPQESYWKPR</sequence>
<feature type="compositionally biased region" description="Gly residues" evidence="1">
    <location>
        <begin position="1"/>
        <end position="11"/>
    </location>
</feature>
<dbReference type="STRING" id="640132.Srot_0800"/>
<protein>
    <submittedName>
        <fullName evidence="2">Uncharacterized protein</fullName>
    </submittedName>
</protein>
<proteinExistence type="predicted"/>
<evidence type="ECO:0000256" key="1">
    <source>
        <dbReference type="SAM" id="MobiDB-lite"/>
    </source>
</evidence>
<dbReference type="EMBL" id="CP001958">
    <property type="protein sequence ID" value="ADG97279.1"/>
    <property type="molecule type" value="Genomic_DNA"/>
</dbReference>
<dbReference type="HOGENOM" id="CLU_463720_0_0_11"/>
<feature type="region of interest" description="Disordered" evidence="1">
    <location>
        <begin position="1"/>
        <end position="131"/>
    </location>
</feature>
<feature type="compositionally biased region" description="Low complexity" evidence="1">
    <location>
        <begin position="87"/>
        <end position="96"/>
    </location>
</feature>